<organism evidence="1">
    <name type="scientific">marine sediment metagenome</name>
    <dbReference type="NCBI Taxonomy" id="412755"/>
    <lineage>
        <taxon>unclassified sequences</taxon>
        <taxon>metagenomes</taxon>
        <taxon>ecological metagenomes</taxon>
    </lineage>
</organism>
<proteinExistence type="predicted"/>
<accession>A0A0F9WVI7</accession>
<protein>
    <submittedName>
        <fullName evidence="1">Uncharacterized protein</fullName>
    </submittedName>
</protein>
<comment type="caution">
    <text evidence="1">The sequence shown here is derived from an EMBL/GenBank/DDBJ whole genome shotgun (WGS) entry which is preliminary data.</text>
</comment>
<reference evidence="1" key="1">
    <citation type="journal article" date="2015" name="Nature">
        <title>Complex archaea that bridge the gap between prokaryotes and eukaryotes.</title>
        <authorList>
            <person name="Spang A."/>
            <person name="Saw J.H."/>
            <person name="Jorgensen S.L."/>
            <person name="Zaremba-Niedzwiedzka K."/>
            <person name="Martijn J."/>
            <person name="Lind A.E."/>
            <person name="van Eijk R."/>
            <person name="Schleper C."/>
            <person name="Guy L."/>
            <person name="Ettema T.J."/>
        </authorList>
    </citation>
    <scope>NUCLEOTIDE SEQUENCE</scope>
</reference>
<gene>
    <name evidence="1" type="ORF">LCGC14_0227600</name>
</gene>
<name>A0A0F9WVI7_9ZZZZ</name>
<dbReference type="EMBL" id="LAZR01000110">
    <property type="protein sequence ID" value="KKN90391.1"/>
    <property type="molecule type" value="Genomic_DNA"/>
</dbReference>
<dbReference type="AlphaFoldDB" id="A0A0F9WVI7"/>
<sequence>MSDAATLDETSTTADIVAEALDQWVALTGVKQDQTRFTMGDMDVHSMNEVMKEAMELDPEGTTTYLLLECFLRDYLERKSFTAAQIMKDYDATSAYLQKAELLFSVVQSERALELASQFRARVTEGVRHYKADRDDVIEVINDADILPFLRRDALHSLESLKPYQFLRGPASTGPAQVIEHIYQAWNINDLLIALRDMPVSGIAVVLLRDPAHPDRSYFTFAMRNGENVILFTDKNKPAYPGQEDVLAGRGSRGTGRSYMSRAWSNHFPYQIIKTDFNEKGDVFFKPETTPVAAGKAVVPLMKMSDLPPAQVVWLTMMLSLISEKFWKQSWQAEALSYTGEMVRKKALLVTDGRGENLPMAKDYVRIELEEVKVEDINREALDAQLERPTQGVNAWMEDRYRDTVTHDVVNQWFTAHGTQLMLPREPSDGSMPRRRGHEVTTQVAPDIIAVETNNSLPFWEQPTGYKLQTFSGTDFGTEEEIRADRMWIARHNFAKQIQKSADEEHQRRAAEIAKWYNEALWKNLPYLLQQIAEFSLKQKAGTIDRGMQFIRFAPINDREWSYDYRTDNPLGEGIWGSGKWRCVLTDAVSTYRAMIAPRTAQDLALLCGCEINGLPDVLQHWSKEEVYVGNHLLNRLDPMDTIVENPWKNFGAQVNVFLSKRGLAQIEKRHA</sequence>
<evidence type="ECO:0000313" key="1">
    <source>
        <dbReference type="EMBL" id="KKN90391.1"/>
    </source>
</evidence>